<dbReference type="InterPro" id="IPR001421">
    <property type="entry name" value="ATP8_metazoa"/>
</dbReference>
<dbReference type="GO" id="GO:0015078">
    <property type="term" value="F:proton transmembrane transporter activity"/>
    <property type="evidence" value="ECO:0007669"/>
    <property type="project" value="InterPro"/>
</dbReference>
<evidence type="ECO:0000313" key="14">
    <source>
        <dbReference type="EMBL" id="AVP25603.1"/>
    </source>
</evidence>
<evidence type="ECO:0000256" key="1">
    <source>
        <dbReference type="ARBA" id="ARBA00004304"/>
    </source>
</evidence>
<keyword evidence="7 13" id="KW-1133">Transmembrane helix</keyword>
<sequence>MPQLTPDPWFSIFMSSWLILLIMIKKTLAHTNLNNFNPKNIKTTPSTWNWPW</sequence>
<evidence type="ECO:0000256" key="11">
    <source>
        <dbReference type="ARBA" id="ARBA00023310"/>
    </source>
</evidence>
<keyword evidence="10 13" id="KW-0472">Membrane</keyword>
<evidence type="ECO:0000256" key="12">
    <source>
        <dbReference type="RuleBase" id="RU003661"/>
    </source>
</evidence>
<comment type="subcellular location">
    <subcellularLocation>
        <location evidence="1 12">Mitochondrion membrane</location>
        <topology evidence="1 12">Single-pass membrane protein</topology>
    </subcellularLocation>
</comment>
<dbReference type="PANTHER" id="PTHR39937">
    <property type="entry name" value="ATP SYNTHASE PROTEIN 8"/>
    <property type="match status" value="1"/>
</dbReference>
<evidence type="ECO:0000256" key="6">
    <source>
        <dbReference type="ARBA" id="ARBA00022781"/>
    </source>
</evidence>
<evidence type="ECO:0000256" key="10">
    <source>
        <dbReference type="ARBA" id="ARBA00023136"/>
    </source>
</evidence>
<dbReference type="PANTHER" id="PTHR39937:SF1">
    <property type="entry name" value="ATP SYNTHASE PROTEIN 8"/>
    <property type="match status" value="1"/>
</dbReference>
<dbReference type="GO" id="GO:0031966">
    <property type="term" value="C:mitochondrial membrane"/>
    <property type="evidence" value="ECO:0007669"/>
    <property type="project" value="UniProtKB-SubCell"/>
</dbReference>
<keyword evidence="9 12" id="KW-0496">Mitochondrion</keyword>
<evidence type="ECO:0000256" key="7">
    <source>
        <dbReference type="ARBA" id="ARBA00022989"/>
    </source>
</evidence>
<keyword evidence="4 12" id="KW-0138">CF(0)</keyword>
<keyword evidence="6 12" id="KW-0375">Hydrogen ion transport</keyword>
<dbReference type="InterPro" id="IPR050635">
    <property type="entry name" value="ATPase_protein_8"/>
</dbReference>
<feature type="transmembrane region" description="Helical" evidence="13">
    <location>
        <begin position="6"/>
        <end position="24"/>
    </location>
</feature>
<dbReference type="Pfam" id="PF00895">
    <property type="entry name" value="ATP-synt_8"/>
    <property type="match status" value="1"/>
</dbReference>
<name>A0A343VT88_9NEOB</name>
<evidence type="ECO:0000256" key="3">
    <source>
        <dbReference type="ARBA" id="ARBA00022448"/>
    </source>
</evidence>
<evidence type="ECO:0000256" key="8">
    <source>
        <dbReference type="ARBA" id="ARBA00023065"/>
    </source>
</evidence>
<organism evidence="14">
    <name type="scientific">Dyscophus insularis</name>
    <name type="common">Antsouhy tomato frog</name>
    <dbReference type="NCBI Taxonomy" id="303964"/>
    <lineage>
        <taxon>Eukaryota</taxon>
        <taxon>Metazoa</taxon>
        <taxon>Chordata</taxon>
        <taxon>Craniata</taxon>
        <taxon>Vertebrata</taxon>
        <taxon>Euteleostomi</taxon>
        <taxon>Amphibia</taxon>
        <taxon>Batrachia</taxon>
        <taxon>Anura</taxon>
        <taxon>Neobatrachia</taxon>
        <taxon>Microhyloidea</taxon>
        <taxon>Microhylidae</taxon>
        <taxon>Dyscophinae</taxon>
        <taxon>Dyscophus</taxon>
    </lineage>
</organism>
<keyword evidence="3 12" id="KW-0813">Transport</keyword>
<geneLocation type="mitochondrion" evidence="14"/>
<keyword evidence="11" id="KW-0066">ATP synthesis</keyword>
<reference evidence="14" key="1">
    <citation type="journal article" date="2018" name="Mol. Phylogenet. Evol.">
        <title>A large-scale phylogeny of Microhylidae inferred from a combined dataset of 121 genes and 427 taxa.</title>
        <authorList>
            <person name="Tu N."/>
            <person name="Yang M."/>
            <person name="Liang D."/>
            <person name="Zhang P."/>
        </authorList>
    </citation>
    <scope>NUCLEOTIDE SEQUENCE</scope>
</reference>
<evidence type="ECO:0000256" key="9">
    <source>
        <dbReference type="ARBA" id="ARBA00023128"/>
    </source>
</evidence>
<dbReference type="EMBL" id="MG020768">
    <property type="protein sequence ID" value="AVP25603.1"/>
    <property type="molecule type" value="Genomic_DNA"/>
</dbReference>
<comment type="similarity">
    <text evidence="2 12">Belongs to the ATPase protein 8 family.</text>
</comment>
<keyword evidence="8 12" id="KW-0406">Ion transport</keyword>
<evidence type="ECO:0000256" key="4">
    <source>
        <dbReference type="ARBA" id="ARBA00022547"/>
    </source>
</evidence>
<dbReference type="GO" id="GO:0015986">
    <property type="term" value="P:proton motive force-driven ATP synthesis"/>
    <property type="evidence" value="ECO:0007669"/>
    <property type="project" value="InterPro"/>
</dbReference>
<evidence type="ECO:0000256" key="13">
    <source>
        <dbReference type="SAM" id="Phobius"/>
    </source>
</evidence>
<evidence type="ECO:0000256" key="5">
    <source>
        <dbReference type="ARBA" id="ARBA00022692"/>
    </source>
</evidence>
<dbReference type="AlphaFoldDB" id="A0A343VT88"/>
<keyword evidence="5 12" id="KW-0812">Transmembrane</keyword>
<accession>A0A343VT88</accession>
<protein>
    <recommendedName>
        <fullName evidence="12">ATP synthase complex subunit 8</fullName>
    </recommendedName>
</protein>
<evidence type="ECO:0000256" key="2">
    <source>
        <dbReference type="ARBA" id="ARBA00008892"/>
    </source>
</evidence>
<gene>
    <name evidence="14" type="primary">ATP8</name>
</gene>
<dbReference type="GO" id="GO:0045259">
    <property type="term" value="C:proton-transporting ATP synthase complex"/>
    <property type="evidence" value="ECO:0007669"/>
    <property type="project" value="UniProtKB-KW"/>
</dbReference>
<proteinExistence type="inferred from homology"/>